<evidence type="ECO:0000313" key="3">
    <source>
        <dbReference type="EMBL" id="GGH79261.1"/>
    </source>
</evidence>
<dbReference type="PANTHER" id="PTHR42678">
    <property type="entry name" value="AMIDASE"/>
    <property type="match status" value="1"/>
</dbReference>
<dbReference type="RefSeq" id="WP_229714174.1">
    <property type="nucleotide sequence ID" value="NZ_BMDD01000003.1"/>
</dbReference>
<comment type="caution">
    <text evidence="3">The sequence shown here is derived from an EMBL/GenBank/DDBJ whole genome shotgun (WGS) entry which is preliminary data.</text>
</comment>
<accession>A0ABQ1ZX39</accession>
<reference evidence="4" key="1">
    <citation type="journal article" date="2019" name="Int. J. Syst. Evol. Microbiol.">
        <title>The Global Catalogue of Microorganisms (GCM) 10K type strain sequencing project: providing services to taxonomists for standard genome sequencing and annotation.</title>
        <authorList>
            <consortium name="The Broad Institute Genomics Platform"/>
            <consortium name="The Broad Institute Genome Sequencing Center for Infectious Disease"/>
            <person name="Wu L."/>
            <person name="Ma J."/>
        </authorList>
    </citation>
    <scope>NUCLEOTIDE SEQUENCE [LARGE SCALE GENOMIC DNA]</scope>
    <source>
        <strain evidence="4">CCM 8702</strain>
    </source>
</reference>
<feature type="compositionally biased region" description="Polar residues" evidence="1">
    <location>
        <begin position="90"/>
        <end position="100"/>
    </location>
</feature>
<dbReference type="EMBL" id="BMDD01000003">
    <property type="protein sequence ID" value="GGH79261.1"/>
    <property type="molecule type" value="Genomic_DNA"/>
</dbReference>
<dbReference type="InterPro" id="IPR023631">
    <property type="entry name" value="Amidase_dom"/>
</dbReference>
<gene>
    <name evidence="3" type="primary">gatA</name>
    <name evidence="3" type="ORF">GCM10007362_25790</name>
</gene>
<dbReference type="SUPFAM" id="SSF75304">
    <property type="entry name" value="Amidase signature (AS) enzymes"/>
    <property type="match status" value="1"/>
</dbReference>
<feature type="region of interest" description="Disordered" evidence="1">
    <location>
        <begin position="83"/>
        <end position="107"/>
    </location>
</feature>
<sequence>MQEKSKPSASGEAGAAENNKRPDPRGIPVENEVVKPQVDVAHPESQDLASILEAASGWKASKTPLPQRESKPLELKLRMKKGENEDVPTASENANRNALSHNAAHDREEIKDEDLLELTIEQFKEKLQSGNWTCVQLTEAYLDRIKRLDGKLNAVLEINPDAVALAKQLDDNFDELGSLPLYGVPILLKDNIDTADRMTTAAGSLALAGRRVKQDAFAVAKLRDAGAILLGKVNMTEWANYMSREMPSGYSSRGGQTHNPYGDYPVGGSSSGSAAAVSANFCLGAIGSETSGSIVNPSAYQSVVGIKPTVGLISRSGVVPLTLTQDTLGPIARTVLDAALILEAMAFGDEADACTLLPQRPISFLPGRDVLPVRLKVGVAKQLSDELDEETAAVFEQALSGLKAAGIEIVRDLDMPAYNDEWNGTVMRREFKSAIDAFLAAQPEGTVPAHLGEIIAFNREHESECLRYGQDLLEESERDGGSLEDEAYRTSKELGVRRAGEEGIDLALRQYEVHALAFVDSSGADLAARAGYPLVSVPAGYTASGRPVGLLLSGTAMSDPLLIEIAYRFERAAKKRKTPEISLSEASP</sequence>
<dbReference type="InterPro" id="IPR036928">
    <property type="entry name" value="AS_sf"/>
</dbReference>
<proteinExistence type="predicted"/>
<feature type="region of interest" description="Disordered" evidence="1">
    <location>
        <begin position="1"/>
        <end position="48"/>
    </location>
</feature>
<organism evidence="3 4">
    <name type="scientific">Saccharibacillus endophyticus</name>
    <dbReference type="NCBI Taxonomy" id="2060666"/>
    <lineage>
        <taxon>Bacteria</taxon>
        <taxon>Bacillati</taxon>
        <taxon>Bacillota</taxon>
        <taxon>Bacilli</taxon>
        <taxon>Bacillales</taxon>
        <taxon>Paenibacillaceae</taxon>
        <taxon>Saccharibacillus</taxon>
    </lineage>
</organism>
<dbReference type="Gene3D" id="3.90.1300.10">
    <property type="entry name" value="Amidase signature (AS) domain"/>
    <property type="match status" value="1"/>
</dbReference>
<evidence type="ECO:0000259" key="2">
    <source>
        <dbReference type="Pfam" id="PF01425"/>
    </source>
</evidence>
<keyword evidence="4" id="KW-1185">Reference proteome</keyword>
<evidence type="ECO:0000313" key="4">
    <source>
        <dbReference type="Proteomes" id="UP000605427"/>
    </source>
</evidence>
<dbReference type="PANTHER" id="PTHR42678:SF34">
    <property type="entry name" value="OS04G0183300 PROTEIN"/>
    <property type="match status" value="1"/>
</dbReference>
<name>A0ABQ1ZX39_9BACL</name>
<protein>
    <submittedName>
        <fullName evidence="3">Amidase</fullName>
    </submittedName>
</protein>
<evidence type="ECO:0000256" key="1">
    <source>
        <dbReference type="SAM" id="MobiDB-lite"/>
    </source>
</evidence>
<dbReference type="Proteomes" id="UP000605427">
    <property type="component" value="Unassembled WGS sequence"/>
</dbReference>
<dbReference type="Pfam" id="PF01425">
    <property type="entry name" value="Amidase"/>
    <property type="match status" value="1"/>
</dbReference>
<feature type="domain" description="Amidase" evidence="2">
    <location>
        <begin position="137"/>
        <end position="423"/>
    </location>
</feature>